<name>A0A369IME9_9BACT</name>
<keyword evidence="2" id="KW-1185">Reference proteome</keyword>
<sequence>MSIIISTLALLATFYQLYLQRVHNEKSLKPLGQIDVVDHRSRIYIYIRNNGMGPMIIDRLTFTKAEQQYTNLEDCLELDRRSYMSISTGDKLKRVVLPNAHLIVFETQFEDHEDEAEKDTVRKQLAPISLKAECRDIYDNKIIFERTLEWFSGQIQNE</sequence>
<organism evidence="1 2">
    <name type="scientific">Runella aurantiaca</name>
    <dbReference type="NCBI Taxonomy" id="2282308"/>
    <lineage>
        <taxon>Bacteria</taxon>
        <taxon>Pseudomonadati</taxon>
        <taxon>Bacteroidota</taxon>
        <taxon>Cytophagia</taxon>
        <taxon>Cytophagales</taxon>
        <taxon>Spirosomataceae</taxon>
        <taxon>Runella</taxon>
    </lineage>
</organism>
<evidence type="ECO:0000313" key="1">
    <source>
        <dbReference type="EMBL" id="RDB07816.1"/>
    </source>
</evidence>
<protein>
    <submittedName>
        <fullName evidence="1">Uncharacterized protein</fullName>
    </submittedName>
</protein>
<dbReference type="Proteomes" id="UP000253141">
    <property type="component" value="Unassembled WGS sequence"/>
</dbReference>
<accession>A0A369IME9</accession>
<evidence type="ECO:0000313" key="2">
    <source>
        <dbReference type="Proteomes" id="UP000253141"/>
    </source>
</evidence>
<comment type="caution">
    <text evidence="1">The sequence shown here is derived from an EMBL/GenBank/DDBJ whole genome shotgun (WGS) entry which is preliminary data.</text>
</comment>
<proteinExistence type="predicted"/>
<dbReference type="AlphaFoldDB" id="A0A369IME9"/>
<reference evidence="1 2" key="1">
    <citation type="submission" date="2018-07" db="EMBL/GenBank/DDBJ databases">
        <title>Genome analysis of Runella aurantiaca.</title>
        <authorList>
            <person name="Yang X."/>
        </authorList>
    </citation>
    <scope>NUCLEOTIDE SEQUENCE [LARGE SCALE GENOMIC DNA]</scope>
    <source>
        <strain evidence="1 2">YX9</strain>
    </source>
</reference>
<dbReference type="EMBL" id="QPIW01000001">
    <property type="protein sequence ID" value="RDB07816.1"/>
    <property type="molecule type" value="Genomic_DNA"/>
</dbReference>
<gene>
    <name evidence="1" type="ORF">DVG78_01815</name>
</gene>
<dbReference type="OrthoDB" id="793060at2"/>